<evidence type="ECO:0000313" key="5">
    <source>
        <dbReference type="WBParaSite" id="ACRNAN_scaffold1855.g24121.t1"/>
    </source>
</evidence>
<accession>A0A914D6G3</accession>
<dbReference type="AlphaFoldDB" id="A0A914D6G3"/>
<sequence length="231" mass="25427">MELDQNDSTTTEYSTVSSTPSNASTQNSTITSSGTWSSELTENLLKVKLTKRDGTFGLNIVGGSDNPYIMGIPDFFVSQIRENTPAAEDGRIKIGDRIISVNGIKMLGKAHPEAIEIFKNNEQITLILESDAEERILNYQQQVQFPLIPSPLSMAKDIFANKSENQNGAHESETPKEDASSVEDDDSIARNQPSRIFGLERSMLPEAVLVMLGLGIIGVSVYFGYRNLHKK</sequence>
<feature type="transmembrane region" description="Helical" evidence="2">
    <location>
        <begin position="207"/>
        <end position="225"/>
    </location>
</feature>
<dbReference type="InterPro" id="IPR051342">
    <property type="entry name" value="PDZ_scaffold"/>
</dbReference>
<dbReference type="PROSITE" id="PS50106">
    <property type="entry name" value="PDZ"/>
    <property type="match status" value="1"/>
</dbReference>
<feature type="region of interest" description="Disordered" evidence="1">
    <location>
        <begin position="164"/>
        <end position="187"/>
    </location>
</feature>
<keyword evidence="2" id="KW-1133">Transmembrane helix</keyword>
<evidence type="ECO:0000259" key="3">
    <source>
        <dbReference type="PROSITE" id="PS50106"/>
    </source>
</evidence>
<organism evidence="4 5">
    <name type="scientific">Acrobeloides nanus</name>
    <dbReference type="NCBI Taxonomy" id="290746"/>
    <lineage>
        <taxon>Eukaryota</taxon>
        <taxon>Metazoa</taxon>
        <taxon>Ecdysozoa</taxon>
        <taxon>Nematoda</taxon>
        <taxon>Chromadorea</taxon>
        <taxon>Rhabditida</taxon>
        <taxon>Tylenchina</taxon>
        <taxon>Cephalobomorpha</taxon>
        <taxon>Cephaloboidea</taxon>
        <taxon>Cephalobidae</taxon>
        <taxon>Acrobeloides</taxon>
    </lineage>
</organism>
<dbReference type="InterPro" id="IPR001478">
    <property type="entry name" value="PDZ"/>
</dbReference>
<feature type="compositionally biased region" description="Polar residues" evidence="1">
    <location>
        <begin position="22"/>
        <end position="34"/>
    </location>
</feature>
<dbReference type="Pfam" id="PF00595">
    <property type="entry name" value="PDZ"/>
    <property type="match status" value="1"/>
</dbReference>
<protein>
    <submittedName>
        <fullName evidence="5">PDZ domain-containing protein</fullName>
    </submittedName>
</protein>
<dbReference type="WBParaSite" id="ACRNAN_scaffold1855.g24121.t1">
    <property type="protein sequence ID" value="ACRNAN_scaffold1855.g24121.t1"/>
    <property type="gene ID" value="ACRNAN_scaffold1855.g24121"/>
</dbReference>
<proteinExistence type="predicted"/>
<reference evidence="5" key="1">
    <citation type="submission" date="2022-11" db="UniProtKB">
        <authorList>
            <consortium name="WormBaseParasite"/>
        </authorList>
    </citation>
    <scope>IDENTIFICATION</scope>
</reference>
<dbReference type="PANTHER" id="PTHR19964:SF92">
    <property type="entry name" value="PATJ HOMOLOG"/>
    <property type="match status" value="1"/>
</dbReference>
<name>A0A914D6G3_9BILA</name>
<dbReference type="Gene3D" id="2.30.42.10">
    <property type="match status" value="1"/>
</dbReference>
<evidence type="ECO:0000256" key="2">
    <source>
        <dbReference type="SAM" id="Phobius"/>
    </source>
</evidence>
<feature type="region of interest" description="Disordered" evidence="1">
    <location>
        <begin position="1"/>
        <end position="34"/>
    </location>
</feature>
<dbReference type="PANTHER" id="PTHR19964">
    <property type="entry name" value="MULTIPLE PDZ DOMAIN PROTEIN"/>
    <property type="match status" value="1"/>
</dbReference>
<evidence type="ECO:0000256" key="1">
    <source>
        <dbReference type="SAM" id="MobiDB-lite"/>
    </source>
</evidence>
<evidence type="ECO:0000313" key="4">
    <source>
        <dbReference type="Proteomes" id="UP000887540"/>
    </source>
</evidence>
<keyword evidence="4" id="KW-1185">Reference proteome</keyword>
<feature type="compositionally biased region" description="Basic and acidic residues" evidence="1">
    <location>
        <begin position="170"/>
        <end position="179"/>
    </location>
</feature>
<keyword evidence="2" id="KW-0812">Transmembrane</keyword>
<dbReference type="SMART" id="SM00228">
    <property type="entry name" value="PDZ"/>
    <property type="match status" value="1"/>
</dbReference>
<feature type="compositionally biased region" description="Low complexity" evidence="1">
    <location>
        <begin position="8"/>
        <end position="21"/>
    </location>
</feature>
<dbReference type="Proteomes" id="UP000887540">
    <property type="component" value="Unplaced"/>
</dbReference>
<dbReference type="SUPFAM" id="SSF50156">
    <property type="entry name" value="PDZ domain-like"/>
    <property type="match status" value="1"/>
</dbReference>
<keyword evidence="2" id="KW-0472">Membrane</keyword>
<feature type="domain" description="PDZ" evidence="3">
    <location>
        <begin position="46"/>
        <end position="120"/>
    </location>
</feature>
<dbReference type="InterPro" id="IPR036034">
    <property type="entry name" value="PDZ_sf"/>
</dbReference>